<dbReference type="Pfam" id="PF03448">
    <property type="entry name" value="MgtE_N"/>
    <property type="match status" value="1"/>
</dbReference>
<evidence type="ECO:0000313" key="2">
    <source>
        <dbReference type="EMBL" id="AXJ01934.1"/>
    </source>
</evidence>
<dbReference type="SUPFAM" id="SSF158791">
    <property type="entry name" value="MgtE N-terminal domain-like"/>
    <property type="match status" value="1"/>
</dbReference>
<protein>
    <submittedName>
        <fullName evidence="2">MgtE intracellular N domain-containing protein</fullName>
    </submittedName>
</protein>
<sequence>MNTYPFPKGGAAELYDFSNLYELRNACYNLDTEKIIHYANSADTDEVISLLLVLEGEKKRALINGLSVASILDVAEDLHVSELANLLDELDERKRTQIMGQLSDHTLYRLGSMKKLFLKSRTE</sequence>
<name>A0A345UN82_9BACT</name>
<dbReference type="RefSeq" id="WP_114985077.1">
    <property type="nucleotide sequence ID" value="NZ_CP027806.1"/>
</dbReference>
<evidence type="ECO:0000313" key="3">
    <source>
        <dbReference type="Proteomes" id="UP000254808"/>
    </source>
</evidence>
<feature type="domain" description="Magnesium transporter MgtE intracellular" evidence="1">
    <location>
        <begin position="25"/>
        <end position="105"/>
    </location>
</feature>
<proteinExistence type="predicted"/>
<dbReference type="KEGG" id="cprv:CYPRO_2692"/>
<reference evidence="2 3" key="1">
    <citation type="submission" date="2018-03" db="EMBL/GenBank/DDBJ databases">
        <title>Phenotypic and genomic properties of Cyclonatronum proteinivorum gen. nov., sp. nov., a haloalkaliphilic bacteroidete from soda lakes possessing Na+-translocating rhodopsin.</title>
        <authorList>
            <person name="Toshchakov S.V."/>
            <person name="Korzhenkov A."/>
            <person name="Samarov N.I."/>
            <person name="Kublanov I.V."/>
            <person name="Muntyan M.S."/>
            <person name="Sorokin D.Y."/>
        </authorList>
    </citation>
    <scope>NUCLEOTIDE SEQUENCE [LARGE SCALE GENOMIC DNA]</scope>
    <source>
        <strain evidence="2 3">Omega</strain>
    </source>
</reference>
<keyword evidence="3" id="KW-1185">Reference proteome</keyword>
<dbReference type="EMBL" id="CP027806">
    <property type="protein sequence ID" value="AXJ01934.1"/>
    <property type="molecule type" value="Genomic_DNA"/>
</dbReference>
<accession>A0A345UN82</accession>
<dbReference type="InterPro" id="IPR006668">
    <property type="entry name" value="Mg_transptr_MgtE_intracell_dom"/>
</dbReference>
<dbReference type="AlphaFoldDB" id="A0A345UN82"/>
<evidence type="ECO:0000259" key="1">
    <source>
        <dbReference type="Pfam" id="PF03448"/>
    </source>
</evidence>
<gene>
    <name evidence="2" type="ORF">CYPRO_2692</name>
</gene>
<organism evidence="2 3">
    <name type="scientific">Cyclonatronum proteinivorum</name>
    <dbReference type="NCBI Taxonomy" id="1457365"/>
    <lineage>
        <taxon>Bacteria</taxon>
        <taxon>Pseudomonadati</taxon>
        <taxon>Balneolota</taxon>
        <taxon>Balneolia</taxon>
        <taxon>Balneolales</taxon>
        <taxon>Cyclonatronaceae</taxon>
        <taxon>Cyclonatronum</taxon>
    </lineage>
</organism>
<dbReference type="Proteomes" id="UP000254808">
    <property type="component" value="Chromosome"/>
</dbReference>